<dbReference type="AlphaFoldDB" id="A0AA37HFV6"/>
<reference evidence="5" key="1">
    <citation type="journal article" date="2016" name="Front. Microbiol.">
        <title>Genome Sequence of the Piezophilic, Mesophilic Sulfate-Reducing Bacterium Desulfovibrio indicus J2T.</title>
        <authorList>
            <person name="Cao J."/>
            <person name="Maignien L."/>
            <person name="Shao Z."/>
            <person name="Alain K."/>
            <person name="Jebbar M."/>
        </authorList>
    </citation>
    <scope>NUCLEOTIDE SEQUENCE</scope>
    <source>
        <strain evidence="5">JCM 32048</strain>
    </source>
</reference>
<feature type="domain" description="FAD-binding" evidence="4">
    <location>
        <begin position="2"/>
        <end position="369"/>
    </location>
</feature>
<dbReference type="Proteomes" id="UP001055286">
    <property type="component" value="Unassembled WGS sequence"/>
</dbReference>
<dbReference type="Gene3D" id="3.40.30.120">
    <property type="match status" value="1"/>
</dbReference>
<keyword evidence="5" id="KW-0503">Monooxygenase</keyword>
<dbReference type="PANTHER" id="PTHR43004">
    <property type="entry name" value="TRK SYSTEM POTASSIUM UPTAKE PROTEIN"/>
    <property type="match status" value="1"/>
</dbReference>
<comment type="caution">
    <text evidence="5">The sequence shown here is derived from an EMBL/GenBank/DDBJ whole genome shotgun (WGS) entry which is preliminary data.</text>
</comment>
<proteinExistence type="predicted"/>
<dbReference type="SUPFAM" id="SSF51905">
    <property type="entry name" value="FAD/NAD(P)-binding domain"/>
    <property type="match status" value="1"/>
</dbReference>
<reference evidence="5" key="2">
    <citation type="submission" date="2021-08" db="EMBL/GenBank/DDBJ databases">
        <authorList>
            <person name="Tani A."/>
            <person name="Ola A."/>
            <person name="Ogura Y."/>
            <person name="Katsura K."/>
            <person name="Hayashi T."/>
        </authorList>
    </citation>
    <scope>NUCLEOTIDE SEQUENCE</scope>
    <source>
        <strain evidence="5">JCM 32048</strain>
    </source>
</reference>
<dbReference type="Pfam" id="PF21274">
    <property type="entry name" value="Rng_hyd_C"/>
    <property type="match status" value="1"/>
</dbReference>
<evidence type="ECO:0000313" key="5">
    <source>
        <dbReference type="EMBL" id="GJD64455.1"/>
    </source>
</evidence>
<keyword evidence="5" id="KW-0560">Oxidoreductase</keyword>
<dbReference type="InterPro" id="IPR002938">
    <property type="entry name" value="FAD-bd"/>
</dbReference>
<dbReference type="Gene3D" id="3.30.70.2450">
    <property type="match status" value="1"/>
</dbReference>
<evidence type="ECO:0000256" key="3">
    <source>
        <dbReference type="ARBA" id="ARBA00022827"/>
    </source>
</evidence>
<dbReference type="InterPro" id="IPR050641">
    <property type="entry name" value="RIFMO-like"/>
</dbReference>
<gene>
    <name evidence="5" type="primary">tetX_1</name>
    <name evidence="5" type="ORF">MPEAHAMD_4637</name>
</gene>
<dbReference type="RefSeq" id="WP_238192541.1">
    <property type="nucleotide sequence ID" value="NZ_BPQJ01000025.1"/>
</dbReference>
<dbReference type="PANTHER" id="PTHR43004:SF19">
    <property type="entry name" value="BINDING MONOOXYGENASE, PUTATIVE (JCVI)-RELATED"/>
    <property type="match status" value="1"/>
</dbReference>
<keyword evidence="6" id="KW-1185">Reference proteome</keyword>
<dbReference type="GO" id="GO:0016709">
    <property type="term" value="F:oxidoreductase activity, acting on paired donors, with incorporation or reduction of molecular oxygen, NAD(P)H as one donor, and incorporation of one atom of oxygen"/>
    <property type="evidence" value="ECO:0007669"/>
    <property type="project" value="UniProtKB-ARBA"/>
</dbReference>
<evidence type="ECO:0000256" key="1">
    <source>
        <dbReference type="ARBA" id="ARBA00001974"/>
    </source>
</evidence>
<comment type="cofactor">
    <cofactor evidence="1">
        <name>FAD</name>
        <dbReference type="ChEBI" id="CHEBI:57692"/>
    </cofactor>
</comment>
<keyword evidence="3" id="KW-0274">FAD</keyword>
<dbReference type="InterPro" id="IPR036188">
    <property type="entry name" value="FAD/NAD-bd_sf"/>
</dbReference>
<name>A0AA37HFV6_9HYPH</name>
<dbReference type="PRINTS" id="PR00420">
    <property type="entry name" value="RNGMNOXGNASE"/>
</dbReference>
<keyword evidence="2" id="KW-0285">Flavoprotein</keyword>
<dbReference type="Pfam" id="PF01494">
    <property type="entry name" value="FAD_binding_3"/>
    <property type="match status" value="1"/>
</dbReference>
<evidence type="ECO:0000313" key="6">
    <source>
        <dbReference type="Proteomes" id="UP001055286"/>
    </source>
</evidence>
<sequence length="545" mass="58861">MAEVLIVGAGPVGLTVACELARHGVRCRIIDRAPQASTTCRAIGVTPRTLEIWDDMGVAREMIDAGLWLTGLRSIVHGRPTVDAPESDKGLPDMSPPDMGLPYASLGLPQDETERVLTRHLARFGIAIERGAVLSALRQDAEEDAAGVTARIARADGSAEEVRLAYVVGCDGAHSAVRRLLGIAFEGEAYPWPFMLGDVRIDWDLPYGRALRALRMVDGGPPDMFIAIPLPEPGRYRVSMLAPARLAAWSGTDHGIQAEIQGPSLADLQAVADDLLPARAPLSELRWSSVYRISMRLAASYREGRCFIAGDAAHIHPPTGGQGMNTGIQDAYNLAWKLALVLRGVSPASLLDSYEAERRPVGADVVARTRKASESYGRERGGAPDRAADAQVTISYRGTGFVDDAAGGAGPAAGDRAPDANGLVRQGLGFPLRLFDVLRGTEHVLIVHLTRALERETVQDLSRWMQRRPHLLCGHLRVVVVASDVAGHALPGAELLEDRAGSFAEAYGRREMSYLVRPDGHLGWRGRSWREAGLQDHLRRLFPAA</sequence>
<organism evidence="5 6">
    <name type="scientific">Methylobacterium frigidaeris</name>
    <dbReference type="NCBI Taxonomy" id="2038277"/>
    <lineage>
        <taxon>Bacteria</taxon>
        <taxon>Pseudomonadati</taxon>
        <taxon>Pseudomonadota</taxon>
        <taxon>Alphaproteobacteria</taxon>
        <taxon>Hyphomicrobiales</taxon>
        <taxon>Methylobacteriaceae</taxon>
        <taxon>Methylobacterium</taxon>
    </lineage>
</organism>
<dbReference type="GO" id="GO:0071949">
    <property type="term" value="F:FAD binding"/>
    <property type="evidence" value="ECO:0007669"/>
    <property type="project" value="InterPro"/>
</dbReference>
<protein>
    <submittedName>
        <fullName evidence="5">Flavin-dependent monooxygenase</fullName>
    </submittedName>
</protein>
<dbReference type="Gene3D" id="3.50.50.60">
    <property type="entry name" value="FAD/NAD(P)-binding domain"/>
    <property type="match status" value="1"/>
</dbReference>
<dbReference type="EMBL" id="BPQJ01000025">
    <property type="protein sequence ID" value="GJD64455.1"/>
    <property type="molecule type" value="Genomic_DNA"/>
</dbReference>
<evidence type="ECO:0000259" key="4">
    <source>
        <dbReference type="Pfam" id="PF01494"/>
    </source>
</evidence>
<accession>A0AA37HFV6</accession>
<evidence type="ECO:0000256" key="2">
    <source>
        <dbReference type="ARBA" id="ARBA00022630"/>
    </source>
</evidence>